<dbReference type="GO" id="GO:0006260">
    <property type="term" value="P:DNA replication"/>
    <property type="evidence" value="ECO:0007669"/>
    <property type="project" value="InterPro"/>
</dbReference>
<dbReference type="GO" id="GO:0003697">
    <property type="term" value="F:single-stranded DNA binding"/>
    <property type="evidence" value="ECO:0007669"/>
    <property type="project" value="InterPro"/>
</dbReference>
<dbReference type="NCBIfam" id="NF005851">
    <property type="entry name" value="PRK07772.1"/>
    <property type="match status" value="1"/>
</dbReference>
<accession>A0AAU8EFY3</accession>
<dbReference type="PANTHER" id="PTHR10302">
    <property type="entry name" value="SINGLE-STRANDED DNA-BINDING PROTEIN"/>
    <property type="match status" value="1"/>
</dbReference>
<evidence type="ECO:0000256" key="1">
    <source>
        <dbReference type="ARBA" id="ARBA00023125"/>
    </source>
</evidence>
<protein>
    <submittedName>
        <fullName evidence="4">SsDNA binding protein</fullName>
    </submittedName>
</protein>
<feature type="compositionally biased region" description="Low complexity" evidence="3">
    <location>
        <begin position="127"/>
        <end position="140"/>
    </location>
</feature>
<name>A0AAU8EFY3_9CAUD</name>
<dbReference type="NCBIfam" id="TIGR00621">
    <property type="entry name" value="ssb"/>
    <property type="match status" value="1"/>
</dbReference>
<evidence type="ECO:0000256" key="3">
    <source>
        <dbReference type="SAM" id="MobiDB-lite"/>
    </source>
</evidence>
<dbReference type="Gene3D" id="2.40.50.140">
    <property type="entry name" value="Nucleic acid-binding proteins"/>
    <property type="match status" value="1"/>
</dbReference>
<dbReference type="CDD" id="cd04496">
    <property type="entry name" value="SSB_OBF"/>
    <property type="match status" value="1"/>
</dbReference>
<proteinExistence type="inferred from homology"/>
<dbReference type="SUPFAM" id="SSF50249">
    <property type="entry name" value="Nucleic acid-binding proteins"/>
    <property type="match status" value="1"/>
</dbReference>
<dbReference type="Pfam" id="PF00436">
    <property type="entry name" value="SSB"/>
    <property type="match status" value="1"/>
</dbReference>
<dbReference type="PROSITE" id="PS50935">
    <property type="entry name" value="SSB"/>
    <property type="match status" value="1"/>
</dbReference>
<dbReference type="InterPro" id="IPR000424">
    <property type="entry name" value="Primosome_PriB/ssb"/>
</dbReference>
<dbReference type="InterPro" id="IPR012340">
    <property type="entry name" value="NA-bd_OB-fold"/>
</dbReference>
<evidence type="ECO:0000256" key="2">
    <source>
        <dbReference type="PROSITE-ProRule" id="PRU00252"/>
    </source>
</evidence>
<reference evidence="4" key="1">
    <citation type="submission" date="2024-06" db="EMBL/GenBank/DDBJ databases">
        <authorList>
            <person name="Logan R."/>
            <person name="Biratu M.A."/>
            <person name="Chestnut P.R."/>
            <person name="Colombo E.M."/>
            <person name="Cuello R.A."/>
            <person name="Duno H.C."/>
            <person name="Karki J."/>
            <person name="Magloire W.D."/>
            <person name="Pozar I.R."/>
            <person name="Rearick M.C."/>
            <person name="Reed J.M."/>
            <person name="Waterman M.J.F."/>
        </authorList>
    </citation>
    <scope>NUCLEOTIDE SEQUENCE</scope>
</reference>
<dbReference type="GO" id="GO:0009295">
    <property type="term" value="C:nucleoid"/>
    <property type="evidence" value="ECO:0007669"/>
    <property type="project" value="TreeGrafter"/>
</dbReference>
<organism evidence="4">
    <name type="scientific">Microbacterium phage Judebell</name>
    <dbReference type="NCBI Taxonomy" id="3230835"/>
    <lineage>
        <taxon>Viruses</taxon>
        <taxon>Duplodnaviria</taxon>
        <taxon>Heunggongvirae</taxon>
        <taxon>Uroviricota</taxon>
        <taxon>Caudoviricetes</taxon>
        <taxon>Squashvirus</taxon>
    </lineage>
</organism>
<evidence type="ECO:0000313" key="4">
    <source>
        <dbReference type="EMBL" id="XCG97272.1"/>
    </source>
</evidence>
<feature type="compositionally biased region" description="Low complexity" evidence="3">
    <location>
        <begin position="155"/>
        <end position="216"/>
    </location>
</feature>
<dbReference type="PANTHER" id="PTHR10302:SF27">
    <property type="entry name" value="SINGLE-STRANDED DNA-BINDING PROTEIN"/>
    <property type="match status" value="1"/>
</dbReference>
<dbReference type="InterPro" id="IPR011344">
    <property type="entry name" value="ssDNA-bd"/>
</dbReference>
<feature type="region of interest" description="Disordered" evidence="3">
    <location>
        <begin position="118"/>
        <end position="233"/>
    </location>
</feature>
<keyword evidence="1 2" id="KW-0238">DNA-binding</keyword>
<dbReference type="EMBL" id="PP946909">
    <property type="protein sequence ID" value="XCG97272.1"/>
    <property type="molecule type" value="Genomic_DNA"/>
</dbReference>
<feature type="compositionally biased region" description="Gly residues" evidence="3">
    <location>
        <begin position="141"/>
        <end position="154"/>
    </location>
</feature>
<sequence>MAGETLITVIGNLTADPELRYTQQGVPVANGTIASTPRTFDRQANDWKDGDPLFMRCAIWRELGEHAAGSLTKGMRVIATGFLEQKSYKDREGNDRTSIELNVQEIGPSLKYATAQVTRVQNGQGGQQQQAQQQMQPGYGAPQGYGPPQGGAPQGYGAPQQQGGSYPAPQGQPQQQTQPQGQPPQQQMPPQAQPGQQQPPQQTMQQQPGQMPQPGAFQSPADWNQGGFDQKPF</sequence>
<dbReference type="HAMAP" id="MF_00984">
    <property type="entry name" value="SSB"/>
    <property type="match status" value="1"/>
</dbReference>